<protein>
    <submittedName>
        <fullName evidence="2">FAZ1-like protein</fullName>
    </submittedName>
</protein>
<feature type="compositionally biased region" description="Basic and acidic residues" evidence="1">
    <location>
        <begin position="369"/>
        <end position="382"/>
    </location>
</feature>
<evidence type="ECO:0000313" key="3">
    <source>
        <dbReference type="Proteomes" id="UP001164746"/>
    </source>
</evidence>
<reference evidence="2" key="1">
    <citation type="submission" date="2022-11" db="EMBL/GenBank/DDBJ databases">
        <title>Centuries of genome instability and evolution in soft-shell clam transmissible cancer (bioRxiv).</title>
        <authorList>
            <person name="Hart S.F.M."/>
            <person name="Yonemitsu M.A."/>
            <person name="Giersch R.M."/>
            <person name="Beal B.F."/>
            <person name="Arriagada G."/>
            <person name="Davis B.W."/>
            <person name="Ostrander E.A."/>
            <person name="Goff S.P."/>
            <person name="Metzger M.J."/>
        </authorList>
    </citation>
    <scope>NUCLEOTIDE SEQUENCE</scope>
    <source>
        <strain evidence="2">MELC-2E11</strain>
        <tissue evidence="2">Siphon/mantle</tissue>
    </source>
</reference>
<evidence type="ECO:0000256" key="1">
    <source>
        <dbReference type="SAM" id="MobiDB-lite"/>
    </source>
</evidence>
<name>A0ABY7DK94_MYAAR</name>
<feature type="compositionally biased region" description="Basic and acidic residues" evidence="1">
    <location>
        <begin position="81"/>
        <end position="341"/>
    </location>
</feature>
<dbReference type="Proteomes" id="UP001164746">
    <property type="component" value="Chromosome 3"/>
</dbReference>
<organism evidence="2 3">
    <name type="scientific">Mya arenaria</name>
    <name type="common">Soft-shell clam</name>
    <dbReference type="NCBI Taxonomy" id="6604"/>
    <lineage>
        <taxon>Eukaryota</taxon>
        <taxon>Metazoa</taxon>
        <taxon>Spiralia</taxon>
        <taxon>Lophotrochozoa</taxon>
        <taxon>Mollusca</taxon>
        <taxon>Bivalvia</taxon>
        <taxon>Autobranchia</taxon>
        <taxon>Heteroconchia</taxon>
        <taxon>Euheterodonta</taxon>
        <taxon>Imparidentia</taxon>
        <taxon>Neoheterodontei</taxon>
        <taxon>Myida</taxon>
        <taxon>Myoidea</taxon>
        <taxon>Myidae</taxon>
        <taxon>Mya</taxon>
    </lineage>
</organism>
<gene>
    <name evidence="2" type="ORF">MAR_022487</name>
</gene>
<feature type="region of interest" description="Disordered" evidence="1">
    <location>
        <begin position="77"/>
        <end position="341"/>
    </location>
</feature>
<evidence type="ECO:0000313" key="2">
    <source>
        <dbReference type="EMBL" id="WAQ98114.1"/>
    </source>
</evidence>
<keyword evidence="3" id="KW-1185">Reference proteome</keyword>
<feature type="region of interest" description="Disordered" evidence="1">
    <location>
        <begin position="369"/>
        <end position="392"/>
    </location>
</feature>
<accession>A0ABY7DK94</accession>
<proteinExistence type="predicted"/>
<sequence length="586" mass="70865">MSMADSSTPDGSMFKRLRSRLCSCFSCSRSYDITHGNTWEEHYKEMAKEESTYMSTSNLTKPNYRFKQLQTKRNIAEEEEIKNLENHSEKGKELQQEKGNSEHDKKDNEHALKQLQEEKRDSEHDKRDNEHALKQLQEEKRDSEHDKSDKEHELKHLQQEKRDPEHDRSDKEHELKHLQQEKRDSEDDKRDKEHELKHLQQEKKDSEHDKSDKEHELKHLQQEKRDSEHDKSDKEHKLKHLQQEKRDSEHDRSDKEHELKHLQQEKRDSEDDKRDKEHELKDLQQEKRDSEDDKRDQEHELKHLQQEKRDSEHDKSDKEDELKHFEQENIDSEHGKRDQEHELKHWQHEIRFSEHDKRDKEHELKHLQEEKRDLEIEKEKTPSRKRLPFAEENLTKRLPSNEMVKRTSNDERKTTIPIFVPEIQTQFYNLLEEKCKNKKLCPILSTHEFKQYVSKCIRLSMFMNGNDPPVVLSCPGWVSFDQRRETREDFLVGINDKNIAYSDESSNDFQEEHVNFTVVEDRVTLPFRNDLFKNYTQRGAFVEFYVWPVVYLHENGGPLLAKGIAQGTEETINIDDRWKWWQESDR</sequence>
<dbReference type="EMBL" id="CP111014">
    <property type="protein sequence ID" value="WAQ98114.1"/>
    <property type="molecule type" value="Genomic_DNA"/>
</dbReference>